<dbReference type="OrthoDB" id="5123920at2"/>
<accession>A0A5B8M0Q7</accession>
<gene>
    <name evidence="1" type="ORF">FPZ11_05280</name>
</gene>
<name>A0A5B8M0Q7_9MICO</name>
<dbReference type="Proteomes" id="UP000320216">
    <property type="component" value="Chromosome"/>
</dbReference>
<dbReference type="EMBL" id="CP042305">
    <property type="protein sequence ID" value="QDZ14257.1"/>
    <property type="molecule type" value="Genomic_DNA"/>
</dbReference>
<reference evidence="1 2" key="1">
    <citation type="submission" date="2019-07" db="EMBL/GenBank/DDBJ databases">
        <title>Full genome sequence of Humibacter sp. WJ7-1.</title>
        <authorList>
            <person name="Im W.-T."/>
        </authorList>
    </citation>
    <scope>NUCLEOTIDE SEQUENCE [LARGE SCALE GENOMIC DNA]</scope>
    <source>
        <strain evidence="1 2">WJ7-1</strain>
    </source>
</reference>
<protein>
    <submittedName>
        <fullName evidence="1">Uncharacterized protein</fullName>
    </submittedName>
</protein>
<organism evidence="1 2">
    <name type="scientific">Humibacter ginsenosidimutans</name>
    <dbReference type="NCBI Taxonomy" id="2599293"/>
    <lineage>
        <taxon>Bacteria</taxon>
        <taxon>Bacillati</taxon>
        <taxon>Actinomycetota</taxon>
        <taxon>Actinomycetes</taxon>
        <taxon>Micrococcales</taxon>
        <taxon>Microbacteriaceae</taxon>
        <taxon>Humibacter</taxon>
    </lineage>
</organism>
<evidence type="ECO:0000313" key="1">
    <source>
        <dbReference type="EMBL" id="QDZ14257.1"/>
    </source>
</evidence>
<sequence>MSEGPIKQWRDSYKRPPVSVPASIRICGSNRFGVAYCGTRRNAGVSTNWANVTCTECLAARAADERESGNSGSE</sequence>
<keyword evidence="2" id="KW-1185">Reference proteome</keyword>
<dbReference type="RefSeq" id="WP_146318976.1">
    <property type="nucleotide sequence ID" value="NZ_CP042305.1"/>
</dbReference>
<dbReference type="KEGG" id="huw:FPZ11_05280"/>
<proteinExistence type="predicted"/>
<dbReference type="AlphaFoldDB" id="A0A5B8M0Q7"/>
<evidence type="ECO:0000313" key="2">
    <source>
        <dbReference type="Proteomes" id="UP000320216"/>
    </source>
</evidence>